<accession>A0A3N6N8E7</accession>
<protein>
    <submittedName>
        <fullName evidence="2">Uncharacterized protein</fullName>
    </submittedName>
</protein>
<reference evidence="2 3" key="1">
    <citation type="submission" date="2018-11" db="EMBL/GenBank/DDBJ databases">
        <title>Paraburkholderia sp. DHOA04, isolated from soil.</title>
        <authorList>
            <person name="Gao Z.-H."/>
            <person name="Qiu L.-H."/>
            <person name="Fu J.-C."/>
        </authorList>
    </citation>
    <scope>NUCLEOTIDE SEQUENCE [LARGE SCALE GENOMIC DNA]</scope>
    <source>
        <strain evidence="2 3">DHOA04</strain>
    </source>
</reference>
<comment type="caution">
    <text evidence="2">The sequence shown here is derived from an EMBL/GenBank/DDBJ whole genome shotgun (WGS) entry which is preliminary data.</text>
</comment>
<dbReference type="Proteomes" id="UP000272778">
    <property type="component" value="Unassembled WGS sequence"/>
</dbReference>
<keyword evidence="3" id="KW-1185">Reference proteome</keyword>
<dbReference type="EMBL" id="RQIS01000013">
    <property type="protein sequence ID" value="RQH04357.1"/>
    <property type="molecule type" value="Genomic_DNA"/>
</dbReference>
<feature type="compositionally biased region" description="Basic residues" evidence="1">
    <location>
        <begin position="163"/>
        <end position="174"/>
    </location>
</feature>
<feature type="compositionally biased region" description="Basic and acidic residues" evidence="1">
    <location>
        <begin position="147"/>
        <end position="162"/>
    </location>
</feature>
<proteinExistence type="predicted"/>
<evidence type="ECO:0000313" key="2">
    <source>
        <dbReference type="EMBL" id="RQH04357.1"/>
    </source>
</evidence>
<evidence type="ECO:0000256" key="1">
    <source>
        <dbReference type="SAM" id="MobiDB-lite"/>
    </source>
</evidence>
<gene>
    <name evidence="2" type="ORF">D1Y85_17990</name>
</gene>
<name>A0A3N6N8E7_9BURK</name>
<sequence length="261" mass="29346">MQFDELSIGCREDRLNGQSFAFPPATLTPGPHAVVIVVPSFEGGRGSDALKPSRSQRRQTGLQEFDQAVLLLKQEIVLGIDVDHVAPAGRQFLAKPVRNRRRPTANLPRFDTRHRYDVLETAYHPAEKMRFEPAADVGTIASQATASRDRLPDGRGIDDVTRRRGSNVRKRRRETGHVEGSVREKIKWTSSTGRNRAHVCGQPFALFRYVPWPLSIRRGSRRSDSFRLFRNPLLFHACFLAFDAPSSLICAPAHLRASQLS</sequence>
<dbReference type="AlphaFoldDB" id="A0A3N6N8E7"/>
<evidence type="ECO:0000313" key="3">
    <source>
        <dbReference type="Proteomes" id="UP000272778"/>
    </source>
</evidence>
<feature type="region of interest" description="Disordered" evidence="1">
    <location>
        <begin position="145"/>
        <end position="177"/>
    </location>
</feature>
<organism evidence="2 3">
    <name type="scientific">Paraburkholderia dinghuensis</name>
    <dbReference type="NCBI Taxonomy" id="2305225"/>
    <lineage>
        <taxon>Bacteria</taxon>
        <taxon>Pseudomonadati</taxon>
        <taxon>Pseudomonadota</taxon>
        <taxon>Betaproteobacteria</taxon>
        <taxon>Burkholderiales</taxon>
        <taxon>Burkholderiaceae</taxon>
        <taxon>Paraburkholderia</taxon>
    </lineage>
</organism>